<keyword evidence="2" id="KW-1133">Transmembrane helix</keyword>
<feature type="transmembrane region" description="Helical" evidence="2">
    <location>
        <begin position="202"/>
        <end position="223"/>
    </location>
</feature>
<dbReference type="KEGG" id="opf:CBP31_12025"/>
<keyword evidence="4" id="KW-1185">Reference proteome</keyword>
<feature type="transmembrane region" description="Helical" evidence="2">
    <location>
        <begin position="464"/>
        <end position="483"/>
    </location>
</feature>
<dbReference type="RefSeq" id="WP_087037606.1">
    <property type="nucleotide sequence ID" value="NZ_CP021377.1"/>
</dbReference>
<sequence length="934" mass="102751">MEILLIILGAAAVLFLPVGAIFGFLAYRNLNHQSLRINSLSREVNELREQVELSQAQQLTSQELKPQAPQPSIPISIPAIKTASASALAEAPVPANADNKPTVKPAAVQCVTSPVTSSEDQPQVDWQYQAPTPSPFMQSLKENWMVWLGGLSVALAGIFMVHYSVSEGLLGPVLQLLLALSVGAVLHTAAEYLRRRYERSDQIFAALAGGGSVTLYAALLAGIHHYQLIGPLLGLTLLAVVSLSTMVLARLHGPLLALMGLSGAYIVPLLIDSDAGSIAFVLSYSFLITFSSLLLMRFVFRDWLWYATLAGALLWWLAALFTPQAIAPVIGFEIPLYLAVLLAIFVLLTDKDQVGVRHLRVAILSLLLAWGVSIAGQASLIPSPQFWSWLLIWPVVLWLPTLKIPALLPVSVWASPSSVQQHTFWYLPWAAVLASALGWLAYVTQAGLDMIYLVQLPLELHVSFISYLLMSALLCIAVGWWQWRQQPTSKCWASFTLLSPLVWLSLGWILLHGIEPSIDWALGALLAATVYGALAKFLHPSKDVQNTGVKNLAVQNGAVWAVLASHISYALAVTMALREASLTQALAVQFVSLVWLARQYRIPQLYLLLKVVLAIVVARLTFNPWLASYELNQTLSPWNWVLWTYGGSALLAGIATYLSDRHHAIRPWLEAATLHLLVLFLGAELRYWLYDGDIFSQQYSFTEATINTLLWGGLSITYLLRGRVAQQLAWLYQSCALILLGLSSLSYLVLISVYNPWWGGTEISDTRLFNMLLPAYGGPVLLALALAIMLNRFPQLLAKLVAIRQWALAVAGGAFMLFSALEIRQLWRGSDMELWSGLALWPDMNNGELYTYSVVGMLYAIVGIIYATKKGYPLIYKAGMILLGLVIAKIFLIDMDGLQGLWRVSAFMGLGLALLGLAWMHQKVQRAVRAVPSA</sequence>
<feature type="transmembrane region" description="Helical" evidence="2">
    <location>
        <begin position="520"/>
        <end position="538"/>
    </location>
</feature>
<keyword evidence="1" id="KW-0175">Coiled coil</keyword>
<dbReference type="Proteomes" id="UP000243937">
    <property type="component" value="Chromosome"/>
</dbReference>
<gene>
    <name evidence="3" type="ORF">CBP31_12025</name>
</gene>
<feature type="transmembrane region" description="Helical" evidence="2">
    <location>
        <begin position="361"/>
        <end position="380"/>
    </location>
</feature>
<dbReference type="PANTHER" id="PTHR38434">
    <property type="entry name" value="BLL2549 PROTEIN"/>
    <property type="match status" value="1"/>
</dbReference>
<dbReference type="Pfam" id="PF10101">
    <property type="entry name" value="DUF2339"/>
    <property type="match status" value="1"/>
</dbReference>
<dbReference type="OrthoDB" id="5422830at2"/>
<feature type="transmembrane region" description="Helical" evidence="2">
    <location>
        <begin position="701"/>
        <end position="720"/>
    </location>
</feature>
<feature type="transmembrane region" description="Helical" evidence="2">
    <location>
        <begin position="642"/>
        <end position="659"/>
    </location>
</feature>
<proteinExistence type="predicted"/>
<feature type="transmembrane region" description="Helical" evidence="2">
    <location>
        <begin position="605"/>
        <end position="622"/>
    </location>
</feature>
<dbReference type="AlphaFoldDB" id="A0A1Y0D7R7"/>
<accession>A0A1Y0D7R7</accession>
<feature type="transmembrane region" description="Helical" evidence="2">
    <location>
        <begin position="424"/>
        <end position="444"/>
    </location>
</feature>
<feature type="transmembrane region" description="Helical" evidence="2">
    <location>
        <begin position="874"/>
        <end position="895"/>
    </location>
</feature>
<feature type="transmembrane region" description="Helical" evidence="2">
    <location>
        <begin position="327"/>
        <end position="349"/>
    </location>
</feature>
<feature type="transmembrane region" description="Helical" evidence="2">
    <location>
        <begin position="495"/>
        <end position="514"/>
    </location>
</feature>
<protein>
    <recommendedName>
        <fullName evidence="5">DUF2339 domain-containing protein</fullName>
    </recommendedName>
</protein>
<dbReference type="EMBL" id="CP021377">
    <property type="protein sequence ID" value="ART83257.1"/>
    <property type="molecule type" value="Genomic_DNA"/>
</dbReference>
<dbReference type="InterPro" id="IPR014600">
    <property type="entry name" value="UCP035905_mem"/>
</dbReference>
<feature type="transmembrane region" description="Helical" evidence="2">
    <location>
        <begin position="277"/>
        <end position="296"/>
    </location>
</feature>
<evidence type="ECO:0000313" key="3">
    <source>
        <dbReference type="EMBL" id="ART83257.1"/>
    </source>
</evidence>
<feature type="transmembrane region" description="Helical" evidence="2">
    <location>
        <begin position="255"/>
        <end position="271"/>
    </location>
</feature>
<feature type="transmembrane region" description="Helical" evidence="2">
    <location>
        <begin position="169"/>
        <end position="190"/>
    </location>
</feature>
<feature type="transmembrane region" description="Helical" evidence="2">
    <location>
        <begin position="849"/>
        <end position="867"/>
    </location>
</feature>
<feature type="transmembrane region" description="Helical" evidence="2">
    <location>
        <begin position="386"/>
        <end position="412"/>
    </location>
</feature>
<evidence type="ECO:0008006" key="5">
    <source>
        <dbReference type="Google" id="ProtNLM"/>
    </source>
</evidence>
<feature type="transmembrane region" description="Helical" evidence="2">
    <location>
        <begin position="144"/>
        <end position="163"/>
    </location>
</feature>
<feature type="transmembrane region" description="Helical" evidence="2">
    <location>
        <begin position="806"/>
        <end position="827"/>
    </location>
</feature>
<feature type="transmembrane region" description="Helical" evidence="2">
    <location>
        <begin position="671"/>
        <end position="689"/>
    </location>
</feature>
<evidence type="ECO:0000256" key="2">
    <source>
        <dbReference type="SAM" id="Phobius"/>
    </source>
</evidence>
<feature type="coiled-coil region" evidence="1">
    <location>
        <begin position="30"/>
        <end position="57"/>
    </location>
</feature>
<dbReference type="PIRSF" id="PIRSF035905">
    <property type="entry name" value="UCP035905_mp"/>
    <property type="match status" value="1"/>
</dbReference>
<dbReference type="PANTHER" id="PTHR38434:SF1">
    <property type="entry name" value="BLL2549 PROTEIN"/>
    <property type="match status" value="1"/>
</dbReference>
<evidence type="ECO:0000256" key="1">
    <source>
        <dbReference type="SAM" id="Coils"/>
    </source>
</evidence>
<feature type="transmembrane region" description="Helical" evidence="2">
    <location>
        <begin position="303"/>
        <end position="321"/>
    </location>
</feature>
<organism evidence="3 4">
    <name type="scientific">Oceanisphaera profunda</name>
    <dbReference type="NCBI Taxonomy" id="1416627"/>
    <lineage>
        <taxon>Bacteria</taxon>
        <taxon>Pseudomonadati</taxon>
        <taxon>Pseudomonadota</taxon>
        <taxon>Gammaproteobacteria</taxon>
        <taxon>Aeromonadales</taxon>
        <taxon>Aeromonadaceae</taxon>
        <taxon>Oceanisphaera</taxon>
    </lineage>
</organism>
<evidence type="ECO:0000313" key="4">
    <source>
        <dbReference type="Proteomes" id="UP000243937"/>
    </source>
</evidence>
<feature type="transmembrane region" description="Helical" evidence="2">
    <location>
        <begin position="229"/>
        <end position="248"/>
    </location>
</feature>
<dbReference type="InterPro" id="IPR019286">
    <property type="entry name" value="DUF2339_TM"/>
</dbReference>
<keyword evidence="2" id="KW-0472">Membrane</keyword>
<feature type="transmembrane region" description="Helical" evidence="2">
    <location>
        <begin position="729"/>
        <end position="753"/>
    </location>
</feature>
<feature type="transmembrane region" description="Helical" evidence="2">
    <location>
        <begin position="773"/>
        <end position="794"/>
    </location>
</feature>
<feature type="transmembrane region" description="Helical" evidence="2">
    <location>
        <begin position="901"/>
        <end position="920"/>
    </location>
</feature>
<feature type="transmembrane region" description="Helical" evidence="2">
    <location>
        <begin position="6"/>
        <end position="27"/>
    </location>
</feature>
<name>A0A1Y0D7R7_9GAMM</name>
<reference evidence="3 4" key="1">
    <citation type="journal article" date="2014" name="Int. J. Syst. Evol. Microbiol.">
        <title>Oceanisphaera profunda sp. nov., a marine bacterium isolated from deep-sea sediment, and emended description of the genus Oceanisphaera.</title>
        <authorList>
            <person name="Xu Z."/>
            <person name="Zhang X.Y."/>
            <person name="Su H.N."/>
            <person name="Yu Z.C."/>
            <person name="Liu C."/>
            <person name="Li H."/>
            <person name="Chen X.L."/>
            <person name="Song X.Y."/>
            <person name="Xie B.B."/>
            <person name="Qin Q.L."/>
            <person name="Zhou B.C."/>
            <person name="Shi M."/>
            <person name="Huang Y."/>
            <person name="Zhang Y.Z."/>
        </authorList>
    </citation>
    <scope>NUCLEOTIDE SEQUENCE [LARGE SCALE GENOMIC DNA]</scope>
    <source>
        <strain evidence="3 4">SM1222</strain>
    </source>
</reference>
<keyword evidence="2" id="KW-0812">Transmembrane</keyword>